<keyword evidence="2" id="KW-0547">Nucleotide-binding</keyword>
<protein>
    <submittedName>
        <fullName evidence="8">Dynamin family protein</fullName>
    </submittedName>
</protein>
<evidence type="ECO:0000256" key="1">
    <source>
        <dbReference type="ARBA" id="ARBA00004370"/>
    </source>
</evidence>
<dbReference type="Proteomes" id="UP000663452">
    <property type="component" value="Chromosome"/>
</dbReference>
<keyword evidence="3" id="KW-0378">Hydrolase</keyword>
<evidence type="ECO:0000256" key="2">
    <source>
        <dbReference type="ARBA" id="ARBA00022741"/>
    </source>
</evidence>
<feature type="domain" description="Dynamin-type G" evidence="7">
    <location>
        <begin position="65"/>
        <end position="410"/>
    </location>
</feature>
<dbReference type="InterPro" id="IPR027417">
    <property type="entry name" value="P-loop_NTPase"/>
</dbReference>
<keyword evidence="9" id="KW-1185">Reference proteome</keyword>
<evidence type="ECO:0000256" key="3">
    <source>
        <dbReference type="ARBA" id="ARBA00022801"/>
    </source>
</evidence>
<dbReference type="InterPro" id="IPR045063">
    <property type="entry name" value="Dynamin_N"/>
</dbReference>
<dbReference type="InterPro" id="IPR030381">
    <property type="entry name" value="G_DYNAMIN_dom"/>
</dbReference>
<accession>A0ABX7LGA6</accession>
<name>A0ABX7LGA6_9BACL</name>
<evidence type="ECO:0000256" key="5">
    <source>
        <dbReference type="ARBA" id="ARBA00023134"/>
    </source>
</evidence>
<dbReference type="PANTHER" id="PTHR10465">
    <property type="entry name" value="TRANSMEMBRANE GTPASE FZO1"/>
    <property type="match status" value="1"/>
</dbReference>
<evidence type="ECO:0000259" key="7">
    <source>
        <dbReference type="PROSITE" id="PS51718"/>
    </source>
</evidence>
<sequence length="797" mass="90892">MYPNTIQAIAQEVLRLLSKQKNLLNEMLGNDQLLKHEGDSQERSLDRSLAKLWSRTLEDEATKVDSLEMTLAVVGTMKAGKSTTINAIVGREVLPNRNRPMTTLPTVIRHKQGQEIPQLFFPKPEPFNLALQTIRETLLKLQSEEVDVLSISATEDGKQLIEEIRSGKLNRLETTYSGVEGIYSFLKSLNDISRLCDAKNLDIQSPLVEYTSLSEFPVIEVEFYHLKGKEQQVKGSLALIDTPGPNEAGQVHLRGILQEQLQKASAVLAILDYTQLNSEADAEVRREIEYISRFSKDRLYVLVNKFDQKDRNSMGENDVKRYVGQELFEGELAAERIYPVSSQYGYLANYALNELEAKGGLPAPENAEWVEDFGQRALGVDWEEDIRDIDFVRRGAQKLWKKSSFSELLDQVISESYSKAALVSLTSAVDKMSHYGNEIIHYLKMRSGSVHMDINELKQFIIALERDIDQISLASRSANKMSSEALGKLTSMTKGIFEEGAKVIRLLIENLFTHGKRLEEEQAKLEGAEKTSRRRPFFQSFFTSENSFVTINQHGPNKFSTKREADAFLDKINDVLQNDIGVISGKIQIQVNGFVESLEYDLQQEINKGVEPILEHASRTLNNAFDMKISFKVHNVKAIKVDFDQISKDAVEEKSVEKIKTKYERKWYTLWLKEHAVEYTVQEEEYHVDTRQIGKKVIQDLEKVQQKLRKELDKYVSEELAQNLTEYFSELTVYLDKFRGNLLDGLTDKQESEEMLGKLLTAMEQFLSIAVLHREDLEPVEEALILLQLSPREAVGV</sequence>
<dbReference type="PANTHER" id="PTHR10465:SF0">
    <property type="entry name" value="SARCALUMENIN"/>
    <property type="match status" value="1"/>
</dbReference>
<dbReference type="Pfam" id="PF00350">
    <property type="entry name" value="Dynamin_N"/>
    <property type="match status" value="1"/>
</dbReference>
<keyword evidence="6" id="KW-0472">Membrane</keyword>
<comment type="subcellular location">
    <subcellularLocation>
        <location evidence="1">Membrane</location>
    </subcellularLocation>
</comment>
<evidence type="ECO:0000313" key="8">
    <source>
        <dbReference type="EMBL" id="QSF46383.1"/>
    </source>
</evidence>
<dbReference type="Gene3D" id="3.40.50.300">
    <property type="entry name" value="P-loop containing nucleotide triphosphate hydrolases"/>
    <property type="match status" value="1"/>
</dbReference>
<dbReference type="RefSeq" id="WP_206103864.1">
    <property type="nucleotide sequence ID" value="NZ_CP070969.1"/>
</dbReference>
<dbReference type="InterPro" id="IPR027094">
    <property type="entry name" value="Mitofusin_fam"/>
</dbReference>
<proteinExistence type="predicted"/>
<dbReference type="SUPFAM" id="SSF52540">
    <property type="entry name" value="P-loop containing nucleoside triphosphate hydrolases"/>
    <property type="match status" value="1"/>
</dbReference>
<evidence type="ECO:0000256" key="4">
    <source>
        <dbReference type="ARBA" id="ARBA00023054"/>
    </source>
</evidence>
<organism evidence="8 9">
    <name type="scientific">Paenibacillus tianjinensis</name>
    <dbReference type="NCBI Taxonomy" id="2810347"/>
    <lineage>
        <taxon>Bacteria</taxon>
        <taxon>Bacillati</taxon>
        <taxon>Bacillota</taxon>
        <taxon>Bacilli</taxon>
        <taxon>Bacillales</taxon>
        <taxon>Paenibacillaceae</taxon>
        <taxon>Paenibacillus</taxon>
    </lineage>
</organism>
<evidence type="ECO:0000313" key="9">
    <source>
        <dbReference type="Proteomes" id="UP000663452"/>
    </source>
</evidence>
<keyword evidence="5" id="KW-0342">GTP-binding</keyword>
<reference evidence="8 9" key="1">
    <citation type="submission" date="2021-02" db="EMBL/GenBank/DDBJ databases">
        <title>Paenibacillus tianjinensis sp. nov.</title>
        <authorList>
            <person name="Liu H."/>
        </authorList>
    </citation>
    <scope>NUCLEOTIDE SEQUENCE [LARGE SCALE GENOMIC DNA]</scope>
    <source>
        <strain evidence="8 9">TB2019</strain>
    </source>
</reference>
<evidence type="ECO:0000256" key="6">
    <source>
        <dbReference type="ARBA" id="ARBA00023136"/>
    </source>
</evidence>
<dbReference type="EMBL" id="CP070969">
    <property type="protein sequence ID" value="QSF46383.1"/>
    <property type="molecule type" value="Genomic_DNA"/>
</dbReference>
<dbReference type="PROSITE" id="PS51718">
    <property type="entry name" value="G_DYNAMIN_2"/>
    <property type="match status" value="1"/>
</dbReference>
<gene>
    <name evidence="8" type="ORF">JRJ22_07290</name>
</gene>
<keyword evidence="4" id="KW-0175">Coiled coil</keyword>